<keyword evidence="5 6" id="KW-0472">Membrane</keyword>
<feature type="transmembrane region" description="Helical" evidence="6">
    <location>
        <begin position="12"/>
        <end position="32"/>
    </location>
</feature>
<comment type="subcellular location">
    <subcellularLocation>
        <location evidence="1">Membrane</location>
        <topology evidence="1">Multi-pass membrane protein</topology>
    </subcellularLocation>
</comment>
<keyword evidence="8" id="KW-1185">Reference proteome</keyword>
<evidence type="ECO:0000313" key="8">
    <source>
        <dbReference type="Proteomes" id="UP001626550"/>
    </source>
</evidence>
<evidence type="ECO:0000256" key="4">
    <source>
        <dbReference type="ARBA" id="ARBA00022989"/>
    </source>
</evidence>
<evidence type="ECO:0000256" key="5">
    <source>
        <dbReference type="ARBA" id="ARBA00023136"/>
    </source>
</evidence>
<proteinExistence type="inferred from homology"/>
<feature type="transmembrane region" description="Helical" evidence="6">
    <location>
        <begin position="63"/>
        <end position="83"/>
    </location>
</feature>
<dbReference type="Proteomes" id="UP001626550">
    <property type="component" value="Unassembled WGS sequence"/>
</dbReference>
<dbReference type="InterPro" id="IPR026770">
    <property type="entry name" value="RNase_K"/>
</dbReference>
<evidence type="ECO:0000256" key="3">
    <source>
        <dbReference type="ARBA" id="ARBA00022692"/>
    </source>
</evidence>
<gene>
    <name evidence="7" type="ORF">Ciccas_004448</name>
</gene>
<dbReference type="AlphaFoldDB" id="A0ABD2QBZ5"/>
<name>A0ABD2QBZ5_9PLAT</name>
<reference evidence="7 8" key="1">
    <citation type="submission" date="2024-11" db="EMBL/GenBank/DDBJ databases">
        <title>Adaptive evolution of stress response genes in parasites aligns with host niche diversity.</title>
        <authorList>
            <person name="Hahn C."/>
            <person name="Resl P."/>
        </authorList>
    </citation>
    <scope>NUCLEOTIDE SEQUENCE [LARGE SCALE GENOMIC DNA]</scope>
    <source>
        <strain evidence="7">EGGRZ-B1_66</strain>
        <tissue evidence="7">Body</tissue>
    </source>
</reference>
<comment type="similarity">
    <text evidence="2">Belongs to the RNase K family.</text>
</comment>
<evidence type="ECO:0000256" key="1">
    <source>
        <dbReference type="ARBA" id="ARBA00004141"/>
    </source>
</evidence>
<sequence length="96" mass="10755">MVKAWIGMKFSICLTCLGVWGVIMLTLVGIFARVNAVALVEDLPIDEEHPLSRNYLDEKYNQLSTNCFIAGGMYIAVIIFGALQYHLNTRAQYSIP</sequence>
<accession>A0ABD2QBZ5</accession>
<protein>
    <submittedName>
        <fullName evidence="7">Uncharacterized protein</fullName>
    </submittedName>
</protein>
<dbReference type="PANTHER" id="PTHR31733">
    <property type="entry name" value="RIBONUCLEASE KAPPA"/>
    <property type="match status" value="1"/>
</dbReference>
<keyword evidence="4 6" id="KW-1133">Transmembrane helix</keyword>
<keyword evidence="3 6" id="KW-0812">Transmembrane</keyword>
<comment type="caution">
    <text evidence="7">The sequence shown here is derived from an EMBL/GenBank/DDBJ whole genome shotgun (WGS) entry which is preliminary data.</text>
</comment>
<organism evidence="7 8">
    <name type="scientific">Cichlidogyrus casuarinus</name>
    <dbReference type="NCBI Taxonomy" id="1844966"/>
    <lineage>
        <taxon>Eukaryota</taxon>
        <taxon>Metazoa</taxon>
        <taxon>Spiralia</taxon>
        <taxon>Lophotrochozoa</taxon>
        <taxon>Platyhelminthes</taxon>
        <taxon>Monogenea</taxon>
        <taxon>Monopisthocotylea</taxon>
        <taxon>Dactylogyridea</taxon>
        <taxon>Ancyrocephalidae</taxon>
        <taxon>Cichlidogyrus</taxon>
    </lineage>
</organism>
<dbReference type="GO" id="GO:0016020">
    <property type="term" value="C:membrane"/>
    <property type="evidence" value="ECO:0007669"/>
    <property type="project" value="UniProtKB-SubCell"/>
</dbReference>
<evidence type="ECO:0000256" key="2">
    <source>
        <dbReference type="ARBA" id="ARBA00008458"/>
    </source>
</evidence>
<evidence type="ECO:0000256" key="6">
    <source>
        <dbReference type="SAM" id="Phobius"/>
    </source>
</evidence>
<dbReference type="EMBL" id="JBJKFK010000466">
    <property type="protein sequence ID" value="KAL3316903.1"/>
    <property type="molecule type" value="Genomic_DNA"/>
</dbReference>
<evidence type="ECO:0000313" key="7">
    <source>
        <dbReference type="EMBL" id="KAL3316903.1"/>
    </source>
</evidence>